<feature type="region of interest" description="Disordered" evidence="1">
    <location>
        <begin position="1"/>
        <end position="118"/>
    </location>
</feature>
<evidence type="ECO:0008006" key="5">
    <source>
        <dbReference type="Google" id="ProtNLM"/>
    </source>
</evidence>
<feature type="transmembrane region" description="Helical" evidence="2">
    <location>
        <begin position="371"/>
        <end position="390"/>
    </location>
</feature>
<evidence type="ECO:0000313" key="3">
    <source>
        <dbReference type="EMBL" id="MBD3924123.1"/>
    </source>
</evidence>
<name>A0ABR8N7J7_9ACTN</name>
<feature type="transmembrane region" description="Helical" evidence="2">
    <location>
        <begin position="210"/>
        <end position="229"/>
    </location>
</feature>
<proteinExistence type="predicted"/>
<organism evidence="3 4">
    <name type="scientific">Nocardioides cavernae</name>
    <dbReference type="NCBI Taxonomy" id="1921566"/>
    <lineage>
        <taxon>Bacteria</taxon>
        <taxon>Bacillati</taxon>
        <taxon>Actinomycetota</taxon>
        <taxon>Actinomycetes</taxon>
        <taxon>Propionibacteriales</taxon>
        <taxon>Nocardioidaceae</taxon>
        <taxon>Nocardioides</taxon>
    </lineage>
</organism>
<keyword evidence="2" id="KW-0812">Transmembrane</keyword>
<keyword evidence="2" id="KW-0472">Membrane</keyword>
<dbReference type="RefSeq" id="WP_191193920.1">
    <property type="nucleotide sequence ID" value="NZ_JACXYZ010000001.1"/>
</dbReference>
<sequence>MPSPSSDSPRGSSRGKRAAERPPSRLRLKRKAHAPEAAPLPEPDDTAAPTSAAPAGPALPATTRAPVTEPISEPTPEPTAEPRAASAASPRPTEEPDQTEQVARTERTAPDETAPDGPRRSLLAFWAGVLLLGAAALGWSALSGALSDVQAVGDTGTAPAWLDGVGAAAVVTALSWFLATRTAGRALVSAGLALVLAVASLLVGGRVLPTGAAVMTCVVGSVYAVMVTVPAVTGWKAMREALIAVLVAAVTAFAAVGFEPTVAIERFEIVTLLLALGLVLAIVYRLGAGLHGLGRRGMIVVAIGLGVLFATLAYAELLRRYGAQSFVSSVLDFADWTSARIGAFPRPLVVLLGIPALVWGTHVRARRRQGWWFCAFGVAATVPLATGLVSPGTSYLEAGLRAAYSLVLGLLIGWLVIRADIALTGPKGRGGRRAEEAGPHRPEPRRFAEL</sequence>
<feature type="transmembrane region" description="Helical" evidence="2">
    <location>
        <begin position="123"/>
        <end position="146"/>
    </location>
</feature>
<evidence type="ECO:0000256" key="1">
    <source>
        <dbReference type="SAM" id="MobiDB-lite"/>
    </source>
</evidence>
<evidence type="ECO:0000313" key="4">
    <source>
        <dbReference type="Proteomes" id="UP000618818"/>
    </source>
</evidence>
<feature type="transmembrane region" description="Helical" evidence="2">
    <location>
        <begin position="269"/>
        <end position="287"/>
    </location>
</feature>
<feature type="transmembrane region" description="Helical" evidence="2">
    <location>
        <begin position="158"/>
        <end position="179"/>
    </location>
</feature>
<comment type="caution">
    <text evidence="3">The sequence shown here is derived from an EMBL/GenBank/DDBJ whole genome shotgun (WGS) entry which is preliminary data.</text>
</comment>
<feature type="compositionally biased region" description="Low complexity" evidence="1">
    <location>
        <begin position="81"/>
        <end position="91"/>
    </location>
</feature>
<feature type="compositionally biased region" description="Low complexity" evidence="1">
    <location>
        <begin position="1"/>
        <end position="12"/>
    </location>
</feature>
<accession>A0ABR8N7J7</accession>
<feature type="transmembrane region" description="Helical" evidence="2">
    <location>
        <begin position="186"/>
        <end position="204"/>
    </location>
</feature>
<feature type="region of interest" description="Disordered" evidence="1">
    <location>
        <begin position="426"/>
        <end position="450"/>
    </location>
</feature>
<keyword evidence="2" id="KW-1133">Transmembrane helix</keyword>
<reference evidence="3 4" key="1">
    <citation type="submission" date="2020-09" db="EMBL/GenBank/DDBJ databases">
        <title>novel species in genus Nocardioides.</title>
        <authorList>
            <person name="Zhang G."/>
        </authorList>
    </citation>
    <scope>NUCLEOTIDE SEQUENCE [LARGE SCALE GENOMIC DNA]</scope>
    <source>
        <strain evidence="3 4">KCTC 39551</strain>
    </source>
</reference>
<protein>
    <recommendedName>
        <fullName evidence="5">DUF2339 domain-containing protein</fullName>
    </recommendedName>
</protein>
<feature type="transmembrane region" description="Helical" evidence="2">
    <location>
        <begin position="338"/>
        <end position="359"/>
    </location>
</feature>
<feature type="compositionally biased region" description="Basic and acidic residues" evidence="1">
    <location>
        <begin position="432"/>
        <end position="450"/>
    </location>
</feature>
<feature type="transmembrane region" description="Helical" evidence="2">
    <location>
        <begin position="241"/>
        <end position="263"/>
    </location>
</feature>
<feature type="transmembrane region" description="Helical" evidence="2">
    <location>
        <begin position="299"/>
        <end position="318"/>
    </location>
</feature>
<evidence type="ECO:0000256" key="2">
    <source>
        <dbReference type="SAM" id="Phobius"/>
    </source>
</evidence>
<dbReference type="EMBL" id="JACXYZ010000001">
    <property type="protein sequence ID" value="MBD3924123.1"/>
    <property type="molecule type" value="Genomic_DNA"/>
</dbReference>
<dbReference type="Proteomes" id="UP000618818">
    <property type="component" value="Unassembled WGS sequence"/>
</dbReference>
<keyword evidence="4" id="KW-1185">Reference proteome</keyword>
<feature type="transmembrane region" description="Helical" evidence="2">
    <location>
        <begin position="402"/>
        <end position="423"/>
    </location>
</feature>
<feature type="compositionally biased region" description="Low complexity" evidence="1">
    <location>
        <begin position="46"/>
        <end position="66"/>
    </location>
</feature>
<gene>
    <name evidence="3" type="ORF">IEZ26_05780</name>
</gene>